<evidence type="ECO:0000256" key="6">
    <source>
        <dbReference type="ARBA" id="ARBA00022884"/>
    </source>
</evidence>
<evidence type="ECO:0000259" key="10">
    <source>
        <dbReference type="Pfam" id="PF20258"/>
    </source>
</evidence>
<dbReference type="NCBIfam" id="TIGR00420">
    <property type="entry name" value="trmU"/>
    <property type="match status" value="1"/>
</dbReference>
<keyword evidence="2 9" id="KW-0808">Transferase</keyword>
<dbReference type="SUPFAM" id="SSF52402">
    <property type="entry name" value="Adenine nucleotide alpha hydrolases-like"/>
    <property type="match status" value="1"/>
</dbReference>
<feature type="binding site" evidence="9">
    <location>
        <position position="34"/>
    </location>
    <ligand>
        <name>ATP</name>
        <dbReference type="ChEBI" id="CHEBI:30616"/>
    </ligand>
</feature>
<dbReference type="OrthoDB" id="9800696at2"/>
<organism evidence="12 13">
    <name type="scientific">Desulfosarcina alkanivorans</name>
    <dbReference type="NCBI Taxonomy" id="571177"/>
    <lineage>
        <taxon>Bacteria</taxon>
        <taxon>Pseudomonadati</taxon>
        <taxon>Thermodesulfobacteriota</taxon>
        <taxon>Desulfobacteria</taxon>
        <taxon>Desulfobacterales</taxon>
        <taxon>Desulfosarcinaceae</taxon>
        <taxon>Desulfosarcina</taxon>
    </lineage>
</organism>
<dbReference type="NCBIfam" id="NF001138">
    <property type="entry name" value="PRK00143.1"/>
    <property type="match status" value="1"/>
</dbReference>
<comment type="similarity">
    <text evidence="9">Belongs to the MnmA/TRMU family.</text>
</comment>
<keyword evidence="1 9" id="KW-0820">tRNA-binding</keyword>
<dbReference type="Gene3D" id="2.40.30.10">
    <property type="entry name" value="Translation factors"/>
    <property type="match status" value="1"/>
</dbReference>
<evidence type="ECO:0000256" key="7">
    <source>
        <dbReference type="ARBA" id="ARBA00023157"/>
    </source>
</evidence>
<dbReference type="Pfam" id="PF03054">
    <property type="entry name" value="tRNA_Me_trans"/>
    <property type="match status" value="1"/>
</dbReference>
<gene>
    <name evidence="9 12" type="primary">mnmA</name>
    <name evidence="12" type="ORF">DSCA_12630</name>
</gene>
<feature type="active site" description="Cysteine persulfide intermediate" evidence="9">
    <location>
        <position position="190"/>
    </location>
</feature>
<dbReference type="Gene3D" id="3.40.50.620">
    <property type="entry name" value="HUPs"/>
    <property type="match status" value="1"/>
</dbReference>
<comment type="function">
    <text evidence="9">Catalyzes the 2-thiolation of uridine at the wobble position (U34) of tRNA, leading to the formation of s(2)U34.</text>
</comment>
<dbReference type="Proteomes" id="UP000427906">
    <property type="component" value="Chromosome"/>
</dbReference>
<dbReference type="RefSeq" id="WP_155315607.1">
    <property type="nucleotide sequence ID" value="NZ_AP021874.1"/>
</dbReference>
<evidence type="ECO:0000256" key="4">
    <source>
        <dbReference type="ARBA" id="ARBA00022741"/>
    </source>
</evidence>
<dbReference type="GO" id="GO:0103016">
    <property type="term" value="F:tRNA-uridine 2-sulfurtransferase activity"/>
    <property type="evidence" value="ECO:0007669"/>
    <property type="project" value="UniProtKB-EC"/>
</dbReference>
<dbReference type="PANTHER" id="PTHR11933:SF5">
    <property type="entry name" value="MITOCHONDRIAL TRNA-SPECIFIC 2-THIOURIDYLASE 1"/>
    <property type="match status" value="1"/>
</dbReference>
<dbReference type="EC" id="2.8.1.13" evidence="9"/>
<accession>A0A5K7YFI1</accession>
<evidence type="ECO:0000256" key="3">
    <source>
        <dbReference type="ARBA" id="ARBA00022694"/>
    </source>
</evidence>
<protein>
    <recommendedName>
        <fullName evidence="9">tRNA-specific 2-thiouridylase MnmA</fullName>
        <ecNumber evidence="9">2.8.1.13</ecNumber>
    </recommendedName>
</protein>
<sequence>MTGPVAIAVSGGIDSLVCADLVQRQGVEVFGIHFLTGFEKPAGPGSEEIQAVFRPLDIPVAVIDLKSQFKTMVVDYFAAAYQDGETPNPCLVCNPLIKFGVLLEKARQLGASHLATGHYARVDADRQGRYRLRRGIDESKDQSYFLSRLTQDQLARACFPLGTWTKDRVRALAAEKGLQPVSRKESQDVCFIKDVTYADFLIQAGGVRPQAGDIVDTAGHRIGTHHGLHRYTVGQRRGINCPASQAWYVVRIDARQNRLVVGTRDELATNSCRVRDINWIARAPEEAFRAHVRIRYRHRAVAAAVSPDGRDGAVVRFDQPQAAVTPGQGAVFYRGDEVLGGGWIAAE</sequence>
<dbReference type="CDD" id="cd01998">
    <property type="entry name" value="MnmA_TRMU-like"/>
    <property type="match status" value="1"/>
</dbReference>
<comment type="subcellular location">
    <subcellularLocation>
        <location evidence="9">Cytoplasm</location>
    </subcellularLocation>
</comment>
<dbReference type="Gene3D" id="2.30.30.280">
    <property type="entry name" value="Adenine nucleotide alpha hydrolases-like domains"/>
    <property type="match status" value="1"/>
</dbReference>
<reference evidence="12 13" key="1">
    <citation type="submission" date="2019-11" db="EMBL/GenBank/DDBJ databases">
        <title>Comparative genomics of hydrocarbon-degrading Desulfosarcina strains.</title>
        <authorList>
            <person name="Watanabe M."/>
            <person name="Kojima H."/>
            <person name="Fukui M."/>
        </authorList>
    </citation>
    <scope>NUCLEOTIDE SEQUENCE [LARGE SCALE GENOMIC DNA]</scope>
    <source>
        <strain evidence="12 13">PL12</strain>
    </source>
</reference>
<keyword evidence="6 9" id="KW-0694">RNA-binding</keyword>
<feature type="binding site" evidence="9">
    <location>
        <begin position="8"/>
        <end position="15"/>
    </location>
    <ligand>
        <name>ATP</name>
        <dbReference type="ChEBI" id="CHEBI:30616"/>
    </ligand>
</feature>
<keyword evidence="4 9" id="KW-0547">Nucleotide-binding</keyword>
<comment type="caution">
    <text evidence="9">Lacks conserved residue(s) required for the propagation of feature annotation.</text>
</comment>
<dbReference type="InterPro" id="IPR014729">
    <property type="entry name" value="Rossmann-like_a/b/a_fold"/>
</dbReference>
<dbReference type="GO" id="GO:0002143">
    <property type="term" value="P:tRNA wobble position uridine thiolation"/>
    <property type="evidence" value="ECO:0007669"/>
    <property type="project" value="TreeGrafter"/>
</dbReference>
<evidence type="ECO:0000313" key="13">
    <source>
        <dbReference type="Proteomes" id="UP000427906"/>
    </source>
</evidence>
<dbReference type="PANTHER" id="PTHR11933">
    <property type="entry name" value="TRNA 5-METHYLAMINOMETHYL-2-THIOURIDYLATE -METHYLTRANSFERASE"/>
    <property type="match status" value="1"/>
</dbReference>
<dbReference type="EMBL" id="AP021874">
    <property type="protein sequence ID" value="BBO67333.1"/>
    <property type="molecule type" value="Genomic_DNA"/>
</dbReference>
<feature type="site" description="Interaction with tRNA" evidence="9">
    <location>
        <position position="118"/>
    </location>
</feature>
<keyword evidence="7 9" id="KW-1015">Disulfide bond</keyword>
<keyword evidence="9" id="KW-0963">Cytoplasm</keyword>
<evidence type="ECO:0000256" key="9">
    <source>
        <dbReference type="HAMAP-Rule" id="MF_00144"/>
    </source>
</evidence>
<keyword evidence="13" id="KW-1185">Reference proteome</keyword>
<feature type="region of interest" description="Interaction with tRNA" evidence="9">
    <location>
        <begin position="140"/>
        <end position="142"/>
    </location>
</feature>
<feature type="region of interest" description="Interaction with tRNA" evidence="9">
    <location>
        <begin position="295"/>
        <end position="296"/>
    </location>
</feature>
<proteinExistence type="inferred from homology"/>
<dbReference type="InterPro" id="IPR023382">
    <property type="entry name" value="MnmA-like_central_sf"/>
</dbReference>
<dbReference type="Pfam" id="PF20259">
    <property type="entry name" value="tRNA_Me_trans_M"/>
    <property type="match status" value="1"/>
</dbReference>
<feature type="binding site" evidence="9">
    <location>
        <position position="117"/>
    </location>
    <ligand>
        <name>ATP</name>
        <dbReference type="ChEBI" id="CHEBI:30616"/>
    </ligand>
</feature>
<feature type="disulfide bond" description="Alternate" evidence="9">
    <location>
        <begin position="93"/>
        <end position="190"/>
    </location>
</feature>
<keyword evidence="5 9" id="KW-0067">ATP-binding</keyword>
<dbReference type="InterPro" id="IPR004506">
    <property type="entry name" value="MnmA-like"/>
</dbReference>
<evidence type="ECO:0000256" key="8">
    <source>
        <dbReference type="ARBA" id="ARBA00051542"/>
    </source>
</evidence>
<dbReference type="GO" id="GO:0005524">
    <property type="term" value="F:ATP binding"/>
    <property type="evidence" value="ECO:0007669"/>
    <property type="project" value="UniProtKB-KW"/>
</dbReference>
<dbReference type="GO" id="GO:0000049">
    <property type="term" value="F:tRNA binding"/>
    <property type="evidence" value="ECO:0007669"/>
    <property type="project" value="UniProtKB-KW"/>
</dbReference>
<name>A0A5K7YFI1_9BACT</name>
<evidence type="ECO:0000256" key="5">
    <source>
        <dbReference type="ARBA" id="ARBA00022840"/>
    </source>
</evidence>
<dbReference type="AlphaFoldDB" id="A0A5K7YFI1"/>
<feature type="domain" description="tRNA-specific 2-thiouridylase MnmA-like central" evidence="11">
    <location>
        <begin position="207"/>
        <end position="262"/>
    </location>
</feature>
<comment type="catalytic activity">
    <reaction evidence="8 9">
        <text>S-sulfanyl-L-cysteinyl-[protein] + uridine(34) in tRNA + AH2 + ATP = 2-thiouridine(34) in tRNA + L-cysteinyl-[protein] + A + AMP + diphosphate + H(+)</text>
        <dbReference type="Rhea" id="RHEA:47032"/>
        <dbReference type="Rhea" id="RHEA-COMP:10131"/>
        <dbReference type="Rhea" id="RHEA-COMP:11726"/>
        <dbReference type="Rhea" id="RHEA-COMP:11727"/>
        <dbReference type="Rhea" id="RHEA-COMP:11728"/>
        <dbReference type="ChEBI" id="CHEBI:13193"/>
        <dbReference type="ChEBI" id="CHEBI:15378"/>
        <dbReference type="ChEBI" id="CHEBI:17499"/>
        <dbReference type="ChEBI" id="CHEBI:29950"/>
        <dbReference type="ChEBI" id="CHEBI:30616"/>
        <dbReference type="ChEBI" id="CHEBI:33019"/>
        <dbReference type="ChEBI" id="CHEBI:61963"/>
        <dbReference type="ChEBI" id="CHEBI:65315"/>
        <dbReference type="ChEBI" id="CHEBI:87170"/>
        <dbReference type="ChEBI" id="CHEBI:456215"/>
        <dbReference type="EC" id="2.8.1.13"/>
    </reaction>
</comment>
<dbReference type="InterPro" id="IPR046885">
    <property type="entry name" value="MnmA-like_C"/>
</dbReference>
<evidence type="ECO:0000313" key="12">
    <source>
        <dbReference type="EMBL" id="BBO67333.1"/>
    </source>
</evidence>
<evidence type="ECO:0000259" key="11">
    <source>
        <dbReference type="Pfam" id="PF20259"/>
    </source>
</evidence>
<feature type="site" description="Interaction with tRNA" evidence="9">
    <location>
        <position position="328"/>
    </location>
</feature>
<feature type="domain" description="tRNA-specific 2-thiouridylase MnmA-like C-terminal" evidence="10">
    <location>
        <begin position="271"/>
        <end position="344"/>
    </location>
</feature>
<dbReference type="InterPro" id="IPR046884">
    <property type="entry name" value="MnmA-like_central"/>
</dbReference>
<dbReference type="HAMAP" id="MF_00144">
    <property type="entry name" value="tRNA_thiouridyl_MnmA"/>
    <property type="match status" value="1"/>
</dbReference>
<dbReference type="FunFam" id="2.30.30.280:FF:000001">
    <property type="entry name" value="tRNA-specific 2-thiouridylase MnmA"/>
    <property type="match status" value="1"/>
</dbReference>
<evidence type="ECO:0000256" key="1">
    <source>
        <dbReference type="ARBA" id="ARBA00022555"/>
    </source>
</evidence>
<dbReference type="GO" id="GO:0005737">
    <property type="term" value="C:cytoplasm"/>
    <property type="evidence" value="ECO:0007669"/>
    <property type="project" value="UniProtKB-SubCell"/>
</dbReference>
<dbReference type="Pfam" id="PF20258">
    <property type="entry name" value="tRNA_Me_trans_C"/>
    <property type="match status" value="1"/>
</dbReference>
<keyword evidence="3 9" id="KW-0819">tRNA processing</keyword>
<feature type="active site" description="Nucleophile" evidence="9">
    <location>
        <position position="93"/>
    </location>
</feature>
<dbReference type="KEGG" id="dalk:DSCA_12630"/>
<evidence type="ECO:0000256" key="2">
    <source>
        <dbReference type="ARBA" id="ARBA00022679"/>
    </source>
</evidence>